<gene>
    <name evidence="2" type="ORF">HMPREF0908_1976</name>
</gene>
<feature type="transmembrane region" description="Helical" evidence="1">
    <location>
        <begin position="15"/>
        <end position="39"/>
    </location>
</feature>
<evidence type="ECO:0000313" key="3">
    <source>
        <dbReference type="Proteomes" id="UP000005309"/>
    </source>
</evidence>
<protein>
    <submittedName>
        <fullName evidence="2">Uncharacterized protein</fullName>
    </submittedName>
</protein>
<keyword evidence="3" id="KW-1185">Reference proteome</keyword>
<comment type="caution">
    <text evidence="2">The sequence shown here is derived from an EMBL/GenBank/DDBJ whole genome shotgun (WGS) entry which is preliminary data.</text>
</comment>
<keyword evidence="1" id="KW-0812">Transmembrane</keyword>
<dbReference type="AlphaFoldDB" id="C4V676"/>
<name>C4V676_9FIRM</name>
<accession>C4V676</accession>
<keyword evidence="1" id="KW-0472">Membrane</keyword>
<reference evidence="2 3" key="1">
    <citation type="submission" date="2009-04" db="EMBL/GenBank/DDBJ databases">
        <authorList>
            <person name="Qin X."/>
            <person name="Bachman B."/>
            <person name="Battles P."/>
            <person name="Bell A."/>
            <person name="Bess C."/>
            <person name="Bickham C."/>
            <person name="Chaboub L."/>
            <person name="Chen D."/>
            <person name="Coyle M."/>
            <person name="Deiros D.R."/>
            <person name="Dinh H."/>
            <person name="Forbes L."/>
            <person name="Fowler G."/>
            <person name="Francisco L."/>
            <person name="Fu Q."/>
            <person name="Gubbala S."/>
            <person name="Hale W."/>
            <person name="Han Y."/>
            <person name="Hemphill L."/>
            <person name="Highlander S.K."/>
            <person name="Hirani K."/>
            <person name="Hogues M."/>
            <person name="Jackson L."/>
            <person name="Jakkamsetti A."/>
            <person name="Javaid M."/>
            <person name="Jiang H."/>
            <person name="Korchina V."/>
            <person name="Kovar C."/>
            <person name="Lara F."/>
            <person name="Lee S."/>
            <person name="Mata R."/>
            <person name="Mathew T."/>
            <person name="Moen C."/>
            <person name="Morales K."/>
            <person name="Munidasa M."/>
            <person name="Nazareth L."/>
            <person name="Ngo R."/>
            <person name="Nguyen L."/>
            <person name="Okwuonu G."/>
            <person name="Ongeri F."/>
            <person name="Patil S."/>
            <person name="Petrosino J."/>
            <person name="Pham C."/>
            <person name="Pham P."/>
            <person name="Pu L.-L."/>
            <person name="Puazo M."/>
            <person name="Raj R."/>
            <person name="Reid J."/>
            <person name="Rouhana J."/>
            <person name="Saada N."/>
            <person name="Shang Y."/>
            <person name="Simmons D."/>
            <person name="Thornton R."/>
            <person name="Warren J."/>
            <person name="Weissenberger G."/>
            <person name="Zhang J."/>
            <person name="Zhang L."/>
            <person name="Zhou C."/>
            <person name="Zhu D."/>
            <person name="Muzny D."/>
            <person name="Worley K."/>
            <person name="Gibbs R."/>
        </authorList>
    </citation>
    <scope>NUCLEOTIDE SEQUENCE [LARGE SCALE GENOMIC DNA]</scope>
    <source>
        <strain evidence="2 3">ATCC 43531</strain>
    </source>
</reference>
<dbReference type="eggNOG" id="ENOG5032VDT">
    <property type="taxonomic scope" value="Bacteria"/>
</dbReference>
<dbReference type="STRING" id="638302.HMPREF0908_1976"/>
<dbReference type="Proteomes" id="UP000005309">
    <property type="component" value="Unassembled WGS sequence"/>
</dbReference>
<keyword evidence="1" id="KW-1133">Transmembrane helix</keyword>
<dbReference type="HOGENOM" id="CLU_1685382_0_0_9"/>
<dbReference type="EMBL" id="ACLA01000033">
    <property type="protein sequence ID" value="EEQ47674.1"/>
    <property type="molecule type" value="Genomic_DNA"/>
</dbReference>
<evidence type="ECO:0000313" key="2">
    <source>
        <dbReference type="EMBL" id="EEQ47674.1"/>
    </source>
</evidence>
<proteinExistence type="predicted"/>
<sequence length="173" mass="19728">MIESFRERSVSVLSIFRQLIVVVALLLILVGIFGLSYTYRIDHRSARSLSAYATIDFRASYTEEGRLEGATLSLLDYRYDSAKLLPDVILYTDGTAWEMKAATKYTPHPVPASDSAYKNENKMFVVFPRACLPAIRKAVSVRLRFYYDNGKTIDLPLNEPDLAYWQRELSQGI</sequence>
<organism evidence="2 3">
    <name type="scientific">Selenomonas flueggei ATCC 43531</name>
    <dbReference type="NCBI Taxonomy" id="638302"/>
    <lineage>
        <taxon>Bacteria</taxon>
        <taxon>Bacillati</taxon>
        <taxon>Bacillota</taxon>
        <taxon>Negativicutes</taxon>
        <taxon>Selenomonadales</taxon>
        <taxon>Selenomonadaceae</taxon>
        <taxon>Selenomonas</taxon>
    </lineage>
</organism>
<evidence type="ECO:0000256" key="1">
    <source>
        <dbReference type="SAM" id="Phobius"/>
    </source>
</evidence>